<dbReference type="InterPro" id="IPR027417">
    <property type="entry name" value="P-loop_NTPase"/>
</dbReference>
<keyword evidence="3" id="KW-0813">Transport</keyword>
<dbReference type="InterPro" id="IPR050107">
    <property type="entry name" value="ABC_carbohydrate_import_ATPase"/>
</dbReference>
<keyword evidence="8 12" id="KW-0067">ATP-binding</keyword>
<feature type="domain" description="ABC transporter" evidence="11">
    <location>
        <begin position="255"/>
        <end position="497"/>
    </location>
</feature>
<keyword evidence="6" id="KW-0677">Repeat</keyword>
<dbReference type="GO" id="GO:0015749">
    <property type="term" value="P:monosaccharide transmembrane transport"/>
    <property type="evidence" value="ECO:0007669"/>
    <property type="project" value="UniProtKB-ARBA"/>
</dbReference>
<dbReference type="PROSITE" id="PS50893">
    <property type="entry name" value="ABC_TRANSPORTER_2"/>
    <property type="match status" value="2"/>
</dbReference>
<evidence type="ECO:0000256" key="3">
    <source>
        <dbReference type="ARBA" id="ARBA00022448"/>
    </source>
</evidence>
<evidence type="ECO:0000256" key="9">
    <source>
        <dbReference type="ARBA" id="ARBA00022967"/>
    </source>
</evidence>
<comment type="caution">
    <text evidence="12">The sequence shown here is derived from an EMBL/GenBank/DDBJ whole genome shotgun (WGS) entry which is preliminary data.</text>
</comment>
<dbReference type="SMART" id="SM00382">
    <property type="entry name" value="AAA"/>
    <property type="match status" value="2"/>
</dbReference>
<evidence type="ECO:0000313" key="12">
    <source>
        <dbReference type="EMBL" id="MBM7588815.1"/>
    </source>
</evidence>
<dbReference type="CDD" id="cd03215">
    <property type="entry name" value="ABC_Carb_Monos_II"/>
    <property type="match status" value="1"/>
</dbReference>
<dbReference type="RefSeq" id="WP_204516540.1">
    <property type="nucleotide sequence ID" value="NZ_BAABIN010000009.1"/>
</dbReference>
<evidence type="ECO:0000256" key="8">
    <source>
        <dbReference type="ARBA" id="ARBA00022840"/>
    </source>
</evidence>
<dbReference type="PROSITE" id="PS00211">
    <property type="entry name" value="ABC_TRANSPORTER_1"/>
    <property type="match status" value="2"/>
</dbReference>
<evidence type="ECO:0000256" key="7">
    <source>
        <dbReference type="ARBA" id="ARBA00022741"/>
    </source>
</evidence>
<evidence type="ECO:0000256" key="5">
    <source>
        <dbReference type="ARBA" id="ARBA00022597"/>
    </source>
</evidence>
<dbReference type="Pfam" id="PF00005">
    <property type="entry name" value="ABC_tran"/>
    <property type="match status" value="2"/>
</dbReference>
<dbReference type="Gene3D" id="3.40.50.300">
    <property type="entry name" value="P-loop containing nucleotide triphosphate hydrolases"/>
    <property type="match status" value="2"/>
</dbReference>
<dbReference type="PANTHER" id="PTHR43790">
    <property type="entry name" value="CARBOHYDRATE TRANSPORT ATP-BINDING PROTEIN MG119-RELATED"/>
    <property type="match status" value="1"/>
</dbReference>
<dbReference type="AlphaFoldDB" id="A0A938XW60"/>
<name>A0A938XW60_9BACL</name>
<dbReference type="InterPro" id="IPR003439">
    <property type="entry name" value="ABC_transporter-like_ATP-bd"/>
</dbReference>
<reference evidence="12" key="1">
    <citation type="submission" date="2021-01" db="EMBL/GenBank/DDBJ databases">
        <title>Genomic Encyclopedia of Type Strains, Phase IV (KMG-IV): sequencing the most valuable type-strain genomes for metagenomic binning, comparative biology and taxonomic classification.</title>
        <authorList>
            <person name="Goeker M."/>
        </authorList>
    </citation>
    <scope>NUCLEOTIDE SEQUENCE</scope>
    <source>
        <strain evidence="12">DSM 25523</strain>
    </source>
</reference>
<dbReference type="GO" id="GO:0005886">
    <property type="term" value="C:plasma membrane"/>
    <property type="evidence" value="ECO:0007669"/>
    <property type="project" value="UniProtKB-SubCell"/>
</dbReference>
<evidence type="ECO:0000259" key="11">
    <source>
        <dbReference type="PROSITE" id="PS50893"/>
    </source>
</evidence>
<evidence type="ECO:0000256" key="2">
    <source>
        <dbReference type="ARBA" id="ARBA00004533"/>
    </source>
</evidence>
<dbReference type="SUPFAM" id="SSF52540">
    <property type="entry name" value="P-loop containing nucleoside triphosphate hydrolases"/>
    <property type="match status" value="2"/>
</dbReference>
<proteinExistence type="predicted"/>
<accession>A0A938XW60</accession>
<organism evidence="12 13">
    <name type="scientific">Brevibacillus fulvus</name>
    <dbReference type="NCBI Taxonomy" id="1125967"/>
    <lineage>
        <taxon>Bacteria</taxon>
        <taxon>Bacillati</taxon>
        <taxon>Bacillota</taxon>
        <taxon>Bacilli</taxon>
        <taxon>Bacillales</taxon>
        <taxon>Paenibacillaceae</taxon>
        <taxon>Brevibacillus</taxon>
    </lineage>
</organism>
<evidence type="ECO:0000256" key="6">
    <source>
        <dbReference type="ARBA" id="ARBA00022737"/>
    </source>
</evidence>
<dbReference type="PANTHER" id="PTHR43790:SF3">
    <property type="entry name" value="D-ALLOSE IMPORT ATP-BINDING PROTEIN ALSA-RELATED"/>
    <property type="match status" value="1"/>
</dbReference>
<sequence length="502" mass="55445">MAELLLEMKNISKSFPGVKVLDGVELRLERGEVLALMGENGAGKSTLMKILGGIYSKDQGTITVKGQQLEQMTTATAAKMGIAIIHQELNLIPHLSIMENMFLGREFTIGKTKWINWRLMRKEAQKYLDQLGIQLDPATLVGELSVGQQQMIEIAKALSMQADILVLDEPTAALTNREIESLFEVIHSLREKGVGMIYISHRMEEIFQICDRITVLRDGQFVGTKRTSETSMDEIVRMMVGREITERFPKIEVQLGAERLRLEGVSRTGKLHQISFSVRGGEILGIAGLMGAGRTELARVLFGADPIDQGRIFIDGQEVRIKKPRDAIRAGIALVTEDRKEEGLVLSQTIRENLALPNLGRLSAGGFLQFGKEKSLTEEMIRSLLIKAHSGEQTVGSLSGGNQQKVVIGKWLATRPKILILDEPTRGVDIGAKKEIYDLMNRLVKEGVAIIMISSEMPEVLGMSDRILVMHEGRITGEFSREEATQEKIMHAAAGGGNSYAS</sequence>
<dbReference type="InterPro" id="IPR003593">
    <property type="entry name" value="AAA+_ATPase"/>
</dbReference>
<dbReference type="Proteomes" id="UP000717624">
    <property type="component" value="Unassembled WGS sequence"/>
</dbReference>
<keyword evidence="9" id="KW-1278">Translocase</keyword>
<evidence type="ECO:0000256" key="1">
    <source>
        <dbReference type="ARBA" id="ARBA00004202"/>
    </source>
</evidence>
<keyword evidence="13" id="KW-1185">Reference proteome</keyword>
<evidence type="ECO:0000256" key="10">
    <source>
        <dbReference type="ARBA" id="ARBA00023136"/>
    </source>
</evidence>
<feature type="domain" description="ABC transporter" evidence="11">
    <location>
        <begin position="6"/>
        <end position="243"/>
    </location>
</feature>
<dbReference type="GO" id="GO:0005524">
    <property type="term" value="F:ATP binding"/>
    <property type="evidence" value="ECO:0007669"/>
    <property type="project" value="UniProtKB-KW"/>
</dbReference>
<gene>
    <name evidence="12" type="ORF">JOD01_000401</name>
</gene>
<protein>
    <submittedName>
        <fullName evidence="12">Ribose transport system ATP-binding protein</fullName>
    </submittedName>
</protein>
<keyword evidence="4" id="KW-1003">Cell membrane</keyword>
<dbReference type="GO" id="GO:0016887">
    <property type="term" value="F:ATP hydrolysis activity"/>
    <property type="evidence" value="ECO:0007669"/>
    <property type="project" value="InterPro"/>
</dbReference>
<keyword evidence="7" id="KW-0547">Nucleotide-binding</keyword>
<keyword evidence="10" id="KW-0472">Membrane</keyword>
<dbReference type="CDD" id="cd03216">
    <property type="entry name" value="ABC_Carb_Monos_I"/>
    <property type="match status" value="1"/>
</dbReference>
<evidence type="ECO:0000256" key="4">
    <source>
        <dbReference type="ARBA" id="ARBA00022475"/>
    </source>
</evidence>
<dbReference type="EMBL" id="JAFBEB010000001">
    <property type="protein sequence ID" value="MBM7588815.1"/>
    <property type="molecule type" value="Genomic_DNA"/>
</dbReference>
<evidence type="ECO:0000313" key="13">
    <source>
        <dbReference type="Proteomes" id="UP000717624"/>
    </source>
</evidence>
<keyword evidence="5" id="KW-0762">Sugar transport</keyword>
<comment type="subcellular location">
    <subcellularLocation>
        <location evidence="2">Cell inner membrane</location>
    </subcellularLocation>
    <subcellularLocation>
        <location evidence="1">Cell membrane</location>
        <topology evidence="1">Peripheral membrane protein</topology>
    </subcellularLocation>
</comment>
<dbReference type="InterPro" id="IPR017871">
    <property type="entry name" value="ABC_transporter-like_CS"/>
</dbReference>
<dbReference type="FunFam" id="3.40.50.300:FF:000127">
    <property type="entry name" value="Ribose import ATP-binding protein RbsA"/>
    <property type="match status" value="1"/>
</dbReference>
<dbReference type="FunFam" id="3.40.50.300:FF:000126">
    <property type="entry name" value="Galactose/methyl galactoside import ATP-binding protein MglA"/>
    <property type="match status" value="1"/>
</dbReference>